<reference evidence="4 5" key="1">
    <citation type="submission" date="2011-08" db="EMBL/GenBank/DDBJ databases">
        <title>The Genome Sequence of Clostridium hathewayi WAL-18680.</title>
        <authorList>
            <consortium name="The Broad Institute Genome Sequencing Platform"/>
            <person name="Earl A."/>
            <person name="Ward D."/>
            <person name="Feldgarden M."/>
            <person name="Gevers D."/>
            <person name="Finegold S.M."/>
            <person name="Summanen P.H."/>
            <person name="Molitoris D.R."/>
            <person name="Song M."/>
            <person name="Daigneault M."/>
            <person name="Allen-Vercoe E."/>
            <person name="Young S.K."/>
            <person name="Zeng Q."/>
            <person name="Gargeya S."/>
            <person name="Fitzgerald M."/>
            <person name="Haas B."/>
            <person name="Abouelleil A."/>
            <person name="Alvarado L."/>
            <person name="Arachchi H.M."/>
            <person name="Berlin A."/>
            <person name="Brown A."/>
            <person name="Chapman S.B."/>
            <person name="Chen Z."/>
            <person name="Dunbar C."/>
            <person name="Freedman E."/>
            <person name="Gearin G."/>
            <person name="Gellesch M."/>
            <person name="Goldberg J."/>
            <person name="Griggs A."/>
            <person name="Gujja S."/>
            <person name="Heiman D."/>
            <person name="Howarth C."/>
            <person name="Larson L."/>
            <person name="Lui A."/>
            <person name="MacDonald P.J.P."/>
            <person name="Montmayeur A."/>
            <person name="Murphy C."/>
            <person name="Neiman D."/>
            <person name="Pearson M."/>
            <person name="Priest M."/>
            <person name="Roberts A."/>
            <person name="Saif S."/>
            <person name="Shea T."/>
            <person name="Shenoy N."/>
            <person name="Sisk P."/>
            <person name="Stolte C."/>
            <person name="Sykes S."/>
            <person name="Wortman J."/>
            <person name="Nusbaum C."/>
            <person name="Birren B."/>
        </authorList>
    </citation>
    <scope>NUCLEOTIDE SEQUENCE [LARGE SCALE GENOMIC DNA]</scope>
    <source>
        <strain evidence="4 5">WAL-18680</strain>
    </source>
</reference>
<gene>
    <name evidence="4" type="ORF">HMPREF9473_04906</name>
</gene>
<feature type="region of interest" description="Disordered" evidence="1">
    <location>
        <begin position="587"/>
        <end position="617"/>
    </location>
</feature>
<evidence type="ECO:0000313" key="4">
    <source>
        <dbReference type="EMBL" id="EHI56999.1"/>
    </source>
</evidence>
<dbReference type="OrthoDB" id="1880081at2"/>
<feature type="transmembrane region" description="Helical" evidence="2">
    <location>
        <begin position="546"/>
        <end position="568"/>
    </location>
</feature>
<feature type="compositionally biased region" description="Gly residues" evidence="1">
    <location>
        <begin position="133"/>
        <end position="155"/>
    </location>
</feature>
<evidence type="ECO:0000256" key="3">
    <source>
        <dbReference type="SAM" id="SignalP"/>
    </source>
</evidence>
<keyword evidence="2" id="KW-0812">Transmembrane</keyword>
<proteinExistence type="predicted"/>
<dbReference type="PATRIC" id="fig|742737.3.peg.4889"/>
<feature type="region of interest" description="Disordered" evidence="1">
    <location>
        <begin position="132"/>
        <end position="239"/>
    </location>
</feature>
<comment type="caution">
    <text evidence="4">The sequence shown here is derived from an EMBL/GenBank/DDBJ whole genome shotgun (WGS) entry which is preliminary data.</text>
</comment>
<dbReference type="HOGENOM" id="CLU_442646_0_0_9"/>
<feature type="signal peptide" evidence="3">
    <location>
        <begin position="1"/>
        <end position="24"/>
    </location>
</feature>
<dbReference type="AlphaFoldDB" id="G5IN28"/>
<accession>G5IN28</accession>
<sequence>MRIRKMVAGMMMACLLFQMPQMQALTYGAVESDGGTADIQLQGKVLKNNMSVTVVVYDGKDGTLLENATVALDSWSNYALTNKTGKVTLTGLVEQQKYDVYVGCGGYESEIVEYTCIEDNVEIEVYLPLDKSGGSGGGPGGGGSGTNGPSTGKGPGIDTSESQPGGITPGDTGENIPGQDDTTIIPGQPTTGNQNPAGTQPGEDDQNTEPTDENNQDEDNQPESPGGIETNPTMPESGDGVWIRITEDEINNSIDSGEPLTIEAGEEGVDPLKTGVFSEHDKGLLGDNELWTRYTEEDGWSLIVINEEPKTETLVVRQAQIPHSVMDTAKSKKADVQVIFREGDKDGAAAIFPAGFFEKEDTEGKDLSVEYDKETGAMTMTYSLPGAHSDAGSLVISENAFAFAGEKGFNLKSKIYNPSDDEDLWYEWHFTSEDLKQVEAVDTDLYIHNDSQDIENAENALSSLARWRRVQLFSINYHGPLPAPASLRVKNLAGFPEEKTVSYQTYNTDLGKPETLYTNVGFDSEGFAVIPRMEHCSSYALVGAIWWWWLAAGAAGIAAVLALLYYMIKQKKKRSAIMNEVWVESQEEESTGGIVEEGVQSEPMAPVEQIEQSEEGK</sequence>
<evidence type="ECO:0000256" key="1">
    <source>
        <dbReference type="SAM" id="MobiDB-lite"/>
    </source>
</evidence>
<keyword evidence="5" id="KW-1185">Reference proteome</keyword>
<evidence type="ECO:0008006" key="6">
    <source>
        <dbReference type="Google" id="ProtNLM"/>
    </source>
</evidence>
<name>G5IN28_9FIRM</name>
<feature type="chain" id="PRO_5003478853" description="Carboxypeptidase regulatory-like domain-containing protein" evidence="3">
    <location>
        <begin position="25"/>
        <end position="617"/>
    </location>
</feature>
<keyword evidence="3" id="KW-0732">Signal</keyword>
<evidence type="ECO:0000313" key="5">
    <source>
        <dbReference type="Proteomes" id="UP000005384"/>
    </source>
</evidence>
<dbReference type="InterPro" id="IPR008969">
    <property type="entry name" value="CarboxyPept-like_regulatory"/>
</dbReference>
<feature type="compositionally biased region" description="Polar residues" evidence="1">
    <location>
        <begin position="188"/>
        <end position="198"/>
    </location>
</feature>
<protein>
    <recommendedName>
        <fullName evidence="6">Carboxypeptidase regulatory-like domain-containing protein</fullName>
    </recommendedName>
</protein>
<evidence type="ECO:0000256" key="2">
    <source>
        <dbReference type="SAM" id="Phobius"/>
    </source>
</evidence>
<dbReference type="Proteomes" id="UP000005384">
    <property type="component" value="Unassembled WGS sequence"/>
</dbReference>
<dbReference type="SUPFAM" id="SSF49464">
    <property type="entry name" value="Carboxypeptidase regulatory domain-like"/>
    <property type="match status" value="1"/>
</dbReference>
<organism evidence="4 5">
    <name type="scientific">Hungatella hathewayi WAL-18680</name>
    <dbReference type="NCBI Taxonomy" id="742737"/>
    <lineage>
        <taxon>Bacteria</taxon>
        <taxon>Bacillati</taxon>
        <taxon>Bacillota</taxon>
        <taxon>Clostridia</taxon>
        <taxon>Lachnospirales</taxon>
        <taxon>Lachnospiraceae</taxon>
        <taxon>Hungatella</taxon>
    </lineage>
</organism>
<keyword evidence="2" id="KW-1133">Transmembrane helix</keyword>
<dbReference type="EMBL" id="ADLN01000127">
    <property type="protein sequence ID" value="EHI56999.1"/>
    <property type="molecule type" value="Genomic_DNA"/>
</dbReference>
<dbReference type="RefSeq" id="WP_006782894.1">
    <property type="nucleotide sequence ID" value="NZ_CP040506.1"/>
</dbReference>
<feature type="compositionally biased region" description="Acidic residues" evidence="1">
    <location>
        <begin position="202"/>
        <end position="221"/>
    </location>
</feature>
<keyword evidence="2" id="KW-0472">Membrane</keyword>